<evidence type="ECO:0000256" key="3">
    <source>
        <dbReference type="ARBA" id="ARBA00004496"/>
    </source>
</evidence>
<evidence type="ECO:0000256" key="4">
    <source>
        <dbReference type="ARBA" id="ARBA00004656"/>
    </source>
</evidence>
<dbReference type="GO" id="GO:0060090">
    <property type="term" value="F:molecular adaptor activity"/>
    <property type="evidence" value="ECO:0007669"/>
    <property type="project" value="UniProtKB-ARBA"/>
</dbReference>
<evidence type="ECO:0000256" key="1">
    <source>
        <dbReference type="ARBA" id="ARBA00004123"/>
    </source>
</evidence>
<proteinExistence type="evidence at transcript level"/>
<reference evidence="18" key="1">
    <citation type="submission" date="2018-08" db="EMBL/GenBank/DDBJ databases">
        <authorList>
            <person name="Cornetti L."/>
        </authorList>
    </citation>
    <scope>NUCLEOTIDE SEQUENCE</scope>
    <source>
        <strain evidence="18">OM-SAIQ-clone2</strain>
    </source>
</reference>
<dbReference type="GO" id="GO:0005654">
    <property type="term" value="C:nucleoplasm"/>
    <property type="evidence" value="ECO:0007669"/>
    <property type="project" value="UniProtKB-ARBA"/>
</dbReference>
<keyword evidence="12 17" id="KW-0472">Membrane</keyword>
<dbReference type="GO" id="GO:1904263">
    <property type="term" value="P:positive regulation of TORC1 signaling"/>
    <property type="evidence" value="ECO:0007669"/>
    <property type="project" value="UniProtKB-ARBA"/>
</dbReference>
<feature type="transmembrane region" description="Helical" evidence="17">
    <location>
        <begin position="53"/>
        <end position="69"/>
    </location>
</feature>
<organism evidence="18">
    <name type="scientific">Ceriodaphnia reticulata</name>
    <dbReference type="NCBI Taxonomy" id="302197"/>
    <lineage>
        <taxon>Eukaryota</taxon>
        <taxon>Metazoa</taxon>
        <taxon>Ecdysozoa</taxon>
        <taxon>Arthropoda</taxon>
        <taxon>Crustacea</taxon>
        <taxon>Branchiopoda</taxon>
        <taxon>Diplostraca</taxon>
        <taxon>Cladocera</taxon>
        <taxon>Anomopoda</taxon>
        <taxon>Daphniidae</taxon>
        <taxon>Ceriodaphnia</taxon>
    </lineage>
</organism>
<evidence type="ECO:0000256" key="16">
    <source>
        <dbReference type="RuleBase" id="RU367014"/>
    </source>
</evidence>
<dbReference type="FunFam" id="3.40.50.300:FF:000226">
    <property type="entry name" value="Ras-related GTP-binding protein D"/>
    <property type="match status" value="1"/>
</dbReference>
<dbReference type="GO" id="GO:0005829">
    <property type="term" value="C:cytosol"/>
    <property type="evidence" value="ECO:0007669"/>
    <property type="project" value="UniProtKB-ARBA"/>
</dbReference>
<evidence type="ECO:0000256" key="9">
    <source>
        <dbReference type="ARBA" id="ARBA00022801"/>
    </source>
</evidence>
<keyword evidence="10 17" id="KW-1133">Transmembrane helix</keyword>
<keyword evidence="9" id="KW-0378">Hydrolase</keyword>
<dbReference type="InterPro" id="IPR027417">
    <property type="entry name" value="P-loop_NTPase"/>
</dbReference>
<dbReference type="Gene3D" id="3.40.50.300">
    <property type="entry name" value="P-loop containing nucleotide triphosphate hydrolases"/>
    <property type="match status" value="1"/>
</dbReference>
<evidence type="ECO:0000256" key="7">
    <source>
        <dbReference type="ARBA" id="ARBA00022692"/>
    </source>
</evidence>
<dbReference type="GO" id="GO:0003924">
    <property type="term" value="F:GTPase activity"/>
    <property type="evidence" value="ECO:0007669"/>
    <property type="project" value="TreeGrafter"/>
</dbReference>
<feature type="transmembrane region" description="Helical" evidence="17">
    <location>
        <begin position="6"/>
        <end position="33"/>
    </location>
</feature>
<dbReference type="GO" id="GO:0046983">
    <property type="term" value="F:protein dimerization activity"/>
    <property type="evidence" value="ECO:0007669"/>
    <property type="project" value="UniProtKB-ARBA"/>
</dbReference>
<evidence type="ECO:0000256" key="6">
    <source>
        <dbReference type="ARBA" id="ARBA00022490"/>
    </source>
</evidence>
<evidence type="ECO:0000256" key="2">
    <source>
        <dbReference type="ARBA" id="ARBA00004141"/>
    </source>
</evidence>
<keyword evidence="13" id="KW-0458">Lysosome</keyword>
<evidence type="ECO:0000256" key="11">
    <source>
        <dbReference type="ARBA" id="ARBA00023134"/>
    </source>
</evidence>
<dbReference type="InterPro" id="IPR007305">
    <property type="entry name" value="Vesicle_transpt_Got1/SFT2"/>
</dbReference>
<dbReference type="GO" id="GO:0005765">
    <property type="term" value="C:lysosomal membrane"/>
    <property type="evidence" value="ECO:0007669"/>
    <property type="project" value="UniProtKB-SubCell"/>
</dbReference>
<name>A0A4Y7M007_9CRUS</name>
<dbReference type="SUPFAM" id="SSF52540">
    <property type="entry name" value="P-loop containing nucleoside triphosphate hydrolases"/>
    <property type="match status" value="1"/>
</dbReference>
<dbReference type="Gene3D" id="3.30.450.190">
    <property type="match status" value="1"/>
</dbReference>
<dbReference type="GO" id="GO:0034198">
    <property type="term" value="P:cellular response to amino acid starvation"/>
    <property type="evidence" value="ECO:0007669"/>
    <property type="project" value="UniProtKB-ARBA"/>
</dbReference>
<dbReference type="GO" id="GO:0005525">
    <property type="term" value="F:GTP binding"/>
    <property type="evidence" value="ECO:0007669"/>
    <property type="project" value="UniProtKB-UniRule"/>
</dbReference>
<dbReference type="GO" id="GO:0043200">
    <property type="term" value="P:response to amino acid"/>
    <property type="evidence" value="ECO:0007669"/>
    <property type="project" value="UniProtKB-ARBA"/>
</dbReference>
<protein>
    <submittedName>
        <fullName evidence="18">EOG090X08AZ</fullName>
    </submittedName>
</protein>
<keyword evidence="11 16" id="KW-0342">GTP-binding</keyword>
<accession>A0A4Y7M007</accession>
<keyword evidence="8 16" id="KW-0547">Nucleotide-binding</keyword>
<dbReference type="GO" id="GO:1990131">
    <property type="term" value="C:Gtr1-Gtr2 GTPase complex"/>
    <property type="evidence" value="ECO:0007669"/>
    <property type="project" value="TreeGrafter"/>
</dbReference>
<evidence type="ECO:0000256" key="14">
    <source>
        <dbReference type="ARBA" id="ARBA00023242"/>
    </source>
</evidence>
<dbReference type="InterPro" id="IPR006762">
    <property type="entry name" value="Gtr1_RagA"/>
</dbReference>
<evidence type="ECO:0000256" key="5">
    <source>
        <dbReference type="ARBA" id="ARBA00007756"/>
    </source>
</evidence>
<sequence length="489" mass="55319">MGVAFIFLGILLFFDKGLLAIGNLLFLSGLAFIIGMKKTLLFFFQRNKIKASSFFFLGIIIVFLGWPIVGMIAELYGFILLFGGFLPNAVYYIRRLPGLNIVLNLPGVSSSYEQEEEDHYGPGYEVGSYTKDYNDGPYDGENDLNVNSNPEGKPRILLMGLRRSGKSSIQKVVFHKMSPNETLFLESTNKIVKDEISNSSFVQFQIWDFPGQVDFFDPNFDCEMIFGGCGALVFVIDAQDDYIDALMKLNLTVTRAYKVNPNIRFEVFIHKVDGLSDDHKIEAQRDIHQRANDELMEEGFDSVNLSFYLTSIYDHSIFEAFSKVVQKLIPQLPTLENLLNIFVSNSGIEKAFLFDVVSKIYIATDSSPVDMQSYELCCDMIDVVVDISCIYGTKEADGAAFDHQSLSLIKLNNSTILYLREVNRFLALVCILREDHFARQGLIDYNFVCFRQAIQEVFEVRMQVQQATNTTNPSASELIQPLNSVALKE</sequence>
<dbReference type="GO" id="GO:0019003">
    <property type="term" value="F:GDP binding"/>
    <property type="evidence" value="ECO:0007669"/>
    <property type="project" value="UniProtKB-ARBA"/>
</dbReference>
<dbReference type="Pfam" id="PF04670">
    <property type="entry name" value="Gtr1_RagA"/>
    <property type="match status" value="1"/>
</dbReference>
<comment type="subcellular location">
    <subcellularLocation>
        <location evidence="3">Cytoplasm</location>
    </subcellularLocation>
    <subcellularLocation>
        <location evidence="4">Lysosome membrane</location>
    </subcellularLocation>
    <subcellularLocation>
        <location evidence="2">Membrane</location>
        <topology evidence="2">Multi-pass membrane protein</topology>
    </subcellularLocation>
    <subcellularLocation>
        <location evidence="1">Nucleus</location>
    </subcellularLocation>
</comment>
<comment type="catalytic activity">
    <reaction evidence="15">
        <text>GTP + H2O = GDP + phosphate + H(+)</text>
        <dbReference type="Rhea" id="RHEA:19669"/>
        <dbReference type="ChEBI" id="CHEBI:15377"/>
        <dbReference type="ChEBI" id="CHEBI:15378"/>
        <dbReference type="ChEBI" id="CHEBI:37565"/>
        <dbReference type="ChEBI" id="CHEBI:43474"/>
        <dbReference type="ChEBI" id="CHEBI:58189"/>
    </reaction>
    <physiologicalReaction direction="left-to-right" evidence="15">
        <dbReference type="Rhea" id="RHEA:19670"/>
    </physiologicalReaction>
</comment>
<dbReference type="PANTHER" id="PTHR11259:SF2">
    <property type="entry name" value="GH16429P"/>
    <property type="match status" value="1"/>
</dbReference>
<dbReference type="GO" id="GO:0019899">
    <property type="term" value="F:enzyme binding"/>
    <property type="evidence" value="ECO:0007669"/>
    <property type="project" value="UniProtKB-ARBA"/>
</dbReference>
<keyword evidence="7 17" id="KW-0812">Transmembrane</keyword>
<evidence type="ECO:0000256" key="13">
    <source>
        <dbReference type="ARBA" id="ARBA00023228"/>
    </source>
</evidence>
<comment type="similarity">
    <text evidence="5 16">Belongs to the GTR/RAG GTP-binding protein family.</text>
</comment>
<evidence type="ECO:0000256" key="8">
    <source>
        <dbReference type="ARBA" id="ARBA00022741"/>
    </source>
</evidence>
<evidence type="ECO:0000256" key="12">
    <source>
        <dbReference type="ARBA" id="ARBA00023136"/>
    </source>
</evidence>
<dbReference type="GO" id="GO:0016192">
    <property type="term" value="P:vesicle-mediated transport"/>
    <property type="evidence" value="ECO:0007669"/>
    <property type="project" value="InterPro"/>
</dbReference>
<dbReference type="GO" id="GO:0010507">
    <property type="term" value="P:negative regulation of autophagy"/>
    <property type="evidence" value="ECO:0007669"/>
    <property type="project" value="TreeGrafter"/>
</dbReference>
<dbReference type="Pfam" id="PF04178">
    <property type="entry name" value="Got1"/>
    <property type="match status" value="1"/>
</dbReference>
<dbReference type="GO" id="GO:0012505">
    <property type="term" value="C:endomembrane system"/>
    <property type="evidence" value="ECO:0007669"/>
    <property type="project" value="UniProtKB-ARBA"/>
</dbReference>
<evidence type="ECO:0000256" key="17">
    <source>
        <dbReference type="SAM" id="Phobius"/>
    </source>
</evidence>
<dbReference type="EMBL" id="LR003394">
    <property type="protein sequence ID" value="SVE73013.1"/>
    <property type="molecule type" value="mRNA"/>
</dbReference>
<dbReference type="CDD" id="cd11385">
    <property type="entry name" value="RagC_like"/>
    <property type="match status" value="1"/>
</dbReference>
<gene>
    <name evidence="18" type="primary">EOG090X08AZ</name>
</gene>
<dbReference type="FunFam" id="3.30.450.190:FF:000001">
    <property type="entry name" value="Ras-related GTP-binding protein C"/>
    <property type="match status" value="1"/>
</dbReference>
<evidence type="ECO:0000256" key="15">
    <source>
        <dbReference type="ARBA" id="ARBA00049117"/>
    </source>
</evidence>
<dbReference type="InterPro" id="IPR039400">
    <property type="entry name" value="RagC/D"/>
</dbReference>
<dbReference type="PANTHER" id="PTHR11259">
    <property type="entry name" value="RAS-RELATED GTP BINDING RAG/GTR YEAST"/>
    <property type="match status" value="1"/>
</dbReference>
<keyword evidence="6" id="KW-0963">Cytoplasm</keyword>
<evidence type="ECO:0000313" key="18">
    <source>
        <dbReference type="EMBL" id="SVE73013.1"/>
    </source>
</evidence>
<evidence type="ECO:0000256" key="10">
    <source>
        <dbReference type="ARBA" id="ARBA00022989"/>
    </source>
</evidence>
<keyword evidence="14" id="KW-0539">Nucleus</keyword>
<dbReference type="AlphaFoldDB" id="A0A4Y7M007"/>